<accession>A0AB34L0B6</accession>
<evidence type="ECO:0000256" key="4">
    <source>
        <dbReference type="ARBA" id="ARBA00023242"/>
    </source>
</evidence>
<feature type="compositionally biased region" description="Acidic residues" evidence="5">
    <location>
        <begin position="558"/>
        <end position="600"/>
    </location>
</feature>
<dbReference type="GO" id="GO:0005634">
    <property type="term" value="C:nucleus"/>
    <property type="evidence" value="ECO:0007669"/>
    <property type="project" value="UniProtKB-SubCell"/>
</dbReference>
<dbReference type="Proteomes" id="UP000803884">
    <property type="component" value="Unassembled WGS sequence"/>
</dbReference>
<evidence type="ECO:0000313" key="9">
    <source>
        <dbReference type="Proteomes" id="UP000803884"/>
    </source>
</evidence>
<feature type="region of interest" description="Disordered" evidence="5">
    <location>
        <begin position="1"/>
        <end position="23"/>
    </location>
</feature>
<dbReference type="PANTHER" id="PTHR13230:SF5">
    <property type="entry name" value="GENERAL TRANSCRIPTION FACTOR 3C POLYPEPTIDE 5"/>
    <property type="match status" value="1"/>
</dbReference>
<dbReference type="GeneID" id="96002996"/>
<feature type="compositionally biased region" description="Acidic residues" evidence="5">
    <location>
        <begin position="531"/>
        <end position="548"/>
    </location>
</feature>
<evidence type="ECO:0008006" key="10">
    <source>
        <dbReference type="Google" id="ProtNLM"/>
    </source>
</evidence>
<evidence type="ECO:0000259" key="7">
    <source>
        <dbReference type="Pfam" id="PF17682"/>
    </source>
</evidence>
<proteinExistence type="predicted"/>
<evidence type="ECO:0000256" key="2">
    <source>
        <dbReference type="ARBA" id="ARBA00023125"/>
    </source>
</evidence>
<dbReference type="Pfam" id="PF09734">
    <property type="entry name" value="Tau95"/>
    <property type="match status" value="1"/>
</dbReference>
<comment type="subcellular location">
    <subcellularLocation>
        <location evidence="1">Nucleus</location>
    </subcellularLocation>
</comment>
<dbReference type="InterPro" id="IPR042536">
    <property type="entry name" value="TFIIIC_tauA_Sfc1"/>
</dbReference>
<feature type="region of interest" description="Disordered" evidence="5">
    <location>
        <begin position="519"/>
        <end position="600"/>
    </location>
</feature>
<dbReference type="RefSeq" id="XP_069232877.1">
    <property type="nucleotide sequence ID" value="XM_069370158.1"/>
</dbReference>
<feature type="region of interest" description="Disordered" evidence="5">
    <location>
        <begin position="110"/>
        <end position="135"/>
    </location>
</feature>
<feature type="domain" description="Transcription factor IIIC subunit 5 HTH" evidence="6">
    <location>
        <begin position="216"/>
        <end position="365"/>
    </location>
</feature>
<dbReference type="InterPro" id="IPR019136">
    <property type="entry name" value="TF_IIIC_su-5_HTH"/>
</dbReference>
<gene>
    <name evidence="8" type="ORF">WHR41_01552</name>
</gene>
<dbReference type="GO" id="GO:0001002">
    <property type="term" value="F:RNA polymerase III type 1 promoter sequence-specific DNA binding"/>
    <property type="evidence" value="ECO:0007669"/>
    <property type="project" value="TreeGrafter"/>
</dbReference>
<feature type="domain" description="Transcription factor IIIC subunit Tfc1/Sfc1 triple barrel" evidence="7">
    <location>
        <begin position="30"/>
        <end position="175"/>
    </location>
</feature>
<dbReference type="Pfam" id="PF17682">
    <property type="entry name" value="Tau95_N"/>
    <property type="match status" value="1"/>
</dbReference>
<evidence type="ECO:0000313" key="8">
    <source>
        <dbReference type="EMBL" id="KAL1589772.1"/>
    </source>
</evidence>
<protein>
    <recommendedName>
        <fullName evidence="10">Transcription factor tau subunit sfc1</fullName>
    </recommendedName>
</protein>
<keyword evidence="2" id="KW-0238">DNA-binding</keyword>
<dbReference type="EMBL" id="JAAQHG020000004">
    <property type="protein sequence ID" value="KAL1589772.1"/>
    <property type="molecule type" value="Genomic_DNA"/>
</dbReference>
<keyword evidence="4" id="KW-0539">Nucleus</keyword>
<evidence type="ECO:0000256" key="5">
    <source>
        <dbReference type="SAM" id="MobiDB-lite"/>
    </source>
</evidence>
<dbReference type="GO" id="GO:0000127">
    <property type="term" value="C:transcription factor TFIIIC complex"/>
    <property type="evidence" value="ECO:0007669"/>
    <property type="project" value="InterPro"/>
</dbReference>
<keyword evidence="9" id="KW-1185">Reference proteome</keyword>
<dbReference type="AlphaFoldDB" id="A0AB34L0B6"/>
<reference evidence="8 9" key="1">
    <citation type="journal article" date="2020" name="Microbiol. Resour. Announc.">
        <title>Draft Genome Sequence of a Cladosporium Species Isolated from the Mesophotic Ascidian Didemnum maculosum.</title>
        <authorList>
            <person name="Gioti A."/>
            <person name="Siaperas R."/>
            <person name="Nikolaivits E."/>
            <person name="Le Goff G."/>
            <person name="Ouazzani J."/>
            <person name="Kotoulas G."/>
            <person name="Topakas E."/>
        </authorList>
    </citation>
    <scope>NUCLEOTIDE SEQUENCE [LARGE SCALE GENOMIC DNA]</scope>
    <source>
        <strain evidence="8 9">TM138-S3</strain>
    </source>
</reference>
<dbReference type="GO" id="GO:0001003">
    <property type="term" value="F:RNA polymerase III type 2 promoter sequence-specific DNA binding"/>
    <property type="evidence" value="ECO:0007669"/>
    <property type="project" value="TreeGrafter"/>
</dbReference>
<keyword evidence="3" id="KW-0804">Transcription</keyword>
<evidence type="ECO:0000256" key="1">
    <source>
        <dbReference type="ARBA" id="ARBA00004123"/>
    </source>
</evidence>
<dbReference type="PANTHER" id="PTHR13230">
    <property type="entry name" value="GENERAL TRANSCRIPTION FACTOR IIIC, POLYPEPTIDE 5"/>
    <property type="match status" value="1"/>
</dbReference>
<evidence type="ECO:0000256" key="3">
    <source>
        <dbReference type="ARBA" id="ARBA00023163"/>
    </source>
</evidence>
<dbReference type="InterPro" id="IPR040454">
    <property type="entry name" value="TF_IIIC_Tfc1/Sfc1"/>
</dbReference>
<evidence type="ECO:0000259" key="6">
    <source>
        <dbReference type="Pfam" id="PF09734"/>
    </source>
</evidence>
<name>A0AB34L0B6_9PEZI</name>
<comment type="caution">
    <text evidence="8">The sequence shown here is derived from an EMBL/GenBank/DDBJ whole genome shotgun (WGS) entry which is preliminary data.</text>
</comment>
<dbReference type="InterPro" id="IPR041499">
    <property type="entry name" value="Tfc1/Sfc1_N"/>
</dbReference>
<dbReference type="GO" id="GO:0006384">
    <property type="term" value="P:transcription initiation at RNA polymerase III promoter"/>
    <property type="evidence" value="ECO:0007669"/>
    <property type="project" value="InterPro"/>
</dbReference>
<dbReference type="Gene3D" id="3.30.200.160">
    <property type="entry name" value="TFIIIC, subcomplex tauA, subunit Sfc1, barrel domain"/>
    <property type="match status" value="1"/>
</dbReference>
<sequence>MPGAVAQMSDGVPADSSTAPIHTVPQERVISIEHPCIVRNFDNGLKSLGGEPQMKHALEHQVGDSQLNPEKPLEEPTLGVSLRPHDPFSKKLVSSAIESRNILVQVTLPKRTGRKRKRGTDDPFTYPSEPERPNASITAPEFLQRLRDNESKYDIEAVGMIGETHRFRNLPDFQMIASDNAMMRELITHASKPNYDSLKQMHIDMRPGAAHIESFVAPPTFMSVTQPYRYEYNQAAGVKFEQDASGNVTTTNIQAPPRRVVSAIEPDVEEVPQGPPPNLKRHQSFGTYLDAAVNALNELLDKRPLITRRVAQNFIPQYSDTVFKEATQWVGYSFRAGPWRDSLVKYGVDPRKDPKYRVYQTLMFQVDKRVDTAGLDERARPEGWKSHIFDGAHMTLGGKTWQICDVTDPLLRAIFDTTAVQEACDVHQFGWFYNGTLCKARAIMRDKIDCLLRGVEQPQAEYEKIAKMPERITREKLAETYLDDTEVGSKATELSIEVRSMARLGVKLTENRAKEKRFKEALAKSGRVDGGSDEDNGDGGNDNDEDLGAIDPALMGDGDADETMQGDFDADDDEDAGADLEALGELEDDGEEEEQPQQDE</sequence>
<organism evidence="8 9">
    <name type="scientific">Cladosporium halotolerans</name>
    <dbReference type="NCBI Taxonomy" id="1052096"/>
    <lineage>
        <taxon>Eukaryota</taxon>
        <taxon>Fungi</taxon>
        <taxon>Dikarya</taxon>
        <taxon>Ascomycota</taxon>
        <taxon>Pezizomycotina</taxon>
        <taxon>Dothideomycetes</taxon>
        <taxon>Dothideomycetidae</taxon>
        <taxon>Cladosporiales</taxon>
        <taxon>Cladosporiaceae</taxon>
        <taxon>Cladosporium</taxon>
    </lineage>
</organism>